<evidence type="ECO:0000313" key="3">
    <source>
        <dbReference type="Proteomes" id="UP000075243"/>
    </source>
</evidence>
<dbReference type="Gramene" id="C.cajan_33951.t">
    <property type="protein sequence ID" value="C.cajan_33951.t.cds1"/>
    <property type="gene ID" value="C.cajan_33951"/>
</dbReference>
<dbReference type="PANTHER" id="PTHR11439:SF498">
    <property type="entry name" value="DNAK FAMILY PROTEIN"/>
    <property type="match status" value="1"/>
</dbReference>
<name>A0A151RN43_CAJCA</name>
<reference evidence="2" key="1">
    <citation type="journal article" date="2012" name="Nat. Biotechnol.">
        <title>Draft genome sequence of pigeonpea (Cajanus cajan), an orphan legume crop of resource-poor farmers.</title>
        <authorList>
            <person name="Varshney R.K."/>
            <person name="Chen W."/>
            <person name="Li Y."/>
            <person name="Bharti A.K."/>
            <person name="Saxena R.K."/>
            <person name="Schlueter J.A."/>
            <person name="Donoghue M.T."/>
            <person name="Azam S."/>
            <person name="Fan G."/>
            <person name="Whaley A.M."/>
            <person name="Farmer A.D."/>
            <person name="Sheridan J."/>
            <person name="Iwata A."/>
            <person name="Tuteja R."/>
            <person name="Penmetsa R.V."/>
            <person name="Wu W."/>
            <person name="Upadhyaya H.D."/>
            <person name="Yang S.P."/>
            <person name="Shah T."/>
            <person name="Saxena K.B."/>
            <person name="Michael T."/>
            <person name="McCombie W.R."/>
            <person name="Yang B."/>
            <person name="Zhang G."/>
            <person name="Yang H."/>
            <person name="Wang J."/>
            <person name="Spillane C."/>
            <person name="Cook D.R."/>
            <person name="May G.D."/>
            <person name="Xu X."/>
            <person name="Jackson S.A."/>
        </authorList>
    </citation>
    <scope>NUCLEOTIDE SEQUENCE [LARGE SCALE GENOMIC DNA]</scope>
</reference>
<dbReference type="PANTHER" id="PTHR11439">
    <property type="entry name" value="GAG-POL-RELATED RETROTRANSPOSON"/>
    <property type="match status" value="1"/>
</dbReference>
<feature type="domain" description="Reverse transcriptase Ty1/copia-type" evidence="1">
    <location>
        <begin position="16"/>
        <end position="96"/>
    </location>
</feature>
<dbReference type="SUPFAM" id="SSF56672">
    <property type="entry name" value="DNA/RNA polymerases"/>
    <property type="match status" value="1"/>
</dbReference>
<accession>A0A151RN43</accession>
<dbReference type="Proteomes" id="UP000075243">
    <property type="component" value="Unassembled WGS sequence"/>
</dbReference>
<dbReference type="AlphaFoldDB" id="A0A151RN43"/>
<dbReference type="EMBL" id="KQ483646">
    <property type="protein sequence ID" value="KYP43952.1"/>
    <property type="molecule type" value="Genomic_DNA"/>
</dbReference>
<dbReference type="InterPro" id="IPR013103">
    <property type="entry name" value="RVT_2"/>
</dbReference>
<proteinExistence type="predicted"/>
<dbReference type="CDD" id="cd09272">
    <property type="entry name" value="RNase_HI_RT_Ty1"/>
    <property type="match status" value="1"/>
</dbReference>
<gene>
    <name evidence="2" type="ORF">KK1_034592</name>
</gene>
<organism evidence="2 3">
    <name type="scientific">Cajanus cajan</name>
    <name type="common">Pigeon pea</name>
    <name type="synonym">Cajanus indicus</name>
    <dbReference type="NCBI Taxonomy" id="3821"/>
    <lineage>
        <taxon>Eukaryota</taxon>
        <taxon>Viridiplantae</taxon>
        <taxon>Streptophyta</taxon>
        <taxon>Embryophyta</taxon>
        <taxon>Tracheophyta</taxon>
        <taxon>Spermatophyta</taxon>
        <taxon>Magnoliopsida</taxon>
        <taxon>eudicotyledons</taxon>
        <taxon>Gunneridae</taxon>
        <taxon>Pentapetalae</taxon>
        <taxon>rosids</taxon>
        <taxon>fabids</taxon>
        <taxon>Fabales</taxon>
        <taxon>Fabaceae</taxon>
        <taxon>Papilionoideae</taxon>
        <taxon>50 kb inversion clade</taxon>
        <taxon>NPAAA clade</taxon>
        <taxon>indigoferoid/millettioid clade</taxon>
        <taxon>Phaseoleae</taxon>
        <taxon>Cajanus</taxon>
    </lineage>
</organism>
<keyword evidence="3" id="KW-1185">Reference proteome</keyword>
<sequence length="342" mass="38255">MNDHSLFINSSEGSFTALLVYVDDIILAGNDKEEIDRIKQALNETFKIKDLGDLRYFLGLEVARSKKGIMVNQRKYALELLTDAGLLACKPAVTPIDNVAKLSSTGSASFTDVQAYRRLIGRLMYLTNTRHDITFSVQQLSQFLAKPTIAHYTAAIRILRYIKGAPSLGLFFSSSNSAHLKAFCDSDWGTCSDSRQSVTGFSVYLGNSLVSWKSKKQRTISKSSCEAEYRAMAAVTCEIQWLTYLLQDFKVFFEQPSLLYCDNDSARYIAANPVFHERTKHIEIDCHIVREKLKKGLIHLLPISTTEHLPDIYTKALSPQSFKSICSKLGLINICSPACGGY</sequence>
<dbReference type="Pfam" id="PF07727">
    <property type="entry name" value="RVT_2"/>
    <property type="match status" value="1"/>
</dbReference>
<evidence type="ECO:0000259" key="1">
    <source>
        <dbReference type="Pfam" id="PF07727"/>
    </source>
</evidence>
<dbReference type="InterPro" id="IPR043502">
    <property type="entry name" value="DNA/RNA_pol_sf"/>
</dbReference>
<protein>
    <recommendedName>
        <fullName evidence="1">Reverse transcriptase Ty1/copia-type domain-containing protein</fullName>
    </recommendedName>
</protein>
<evidence type="ECO:0000313" key="2">
    <source>
        <dbReference type="EMBL" id="KYP43952.1"/>
    </source>
</evidence>
<dbReference type="OMA" id="KKGHITH"/>